<dbReference type="GO" id="GO:0004022">
    <property type="term" value="F:alcohol dehydrogenase (NAD+) activity"/>
    <property type="evidence" value="ECO:0007669"/>
    <property type="project" value="TreeGrafter"/>
</dbReference>
<dbReference type="Gene3D" id="3.90.180.10">
    <property type="entry name" value="Medium-chain alcohol dehydrogenases, catalytic domain"/>
    <property type="match status" value="1"/>
</dbReference>
<sequence>MPPHSSHLLQPLDAGCFSVLKQAYGREIEHLIRCSINHVSKTEFFPAFYAAFQATMTEENIKEAFRGAGLVPLDLEHVVSKLDVQLRTPTPVEEETGPSTPWVSKTRKTVLEAGSQSEYLAKRIRRHHSSSLESVLEALKSLSKGTKAVMHEKPNPQPQTMKAFQYKKAETGLQLCDLPIPEPGPEYVQIQVMAAGMCHSDCHILTGQKDHWFKNLPLTFGHEVAGIITQLGSSASGEFRVGDRVAVCHICHPIEERHWDLSIGLGFDGGYAEYAVAPTKRVIKIPDNVSFAHAAVAMDALATSYHAVVTEAEARPGRTIGVIGLGGLGMAGLHFGTIKGASVYGFDTQKDKFHEARQLGASGCFVTVRDAKSVVFDTIVDFAGVGVTTAAAVNAVKRGGKVVVVGLGVSTIPVPVEPLILNSVTIVGSLGAHLNDTQDVLALLEQKKIDPLLVEVPFLDIPASLDLLAKGYVKGRLWADPSKGAD</sequence>
<evidence type="ECO:0000259" key="7">
    <source>
        <dbReference type="SMART" id="SM00829"/>
    </source>
</evidence>
<dbReference type="InterPro" id="IPR002328">
    <property type="entry name" value="ADH_Zn_CS"/>
</dbReference>
<dbReference type="PROSITE" id="PS00059">
    <property type="entry name" value="ADH_ZINC"/>
    <property type="match status" value="1"/>
</dbReference>
<evidence type="ECO:0000256" key="3">
    <source>
        <dbReference type="ARBA" id="ARBA00022723"/>
    </source>
</evidence>
<keyword evidence="4 6" id="KW-0862">Zinc</keyword>
<dbReference type="GO" id="GO:0005737">
    <property type="term" value="C:cytoplasm"/>
    <property type="evidence" value="ECO:0007669"/>
    <property type="project" value="TreeGrafter"/>
</dbReference>
<dbReference type="InterPro" id="IPR013149">
    <property type="entry name" value="ADH-like_C"/>
</dbReference>
<reference evidence="8" key="1">
    <citation type="submission" date="2011-06" db="EMBL/GenBank/DDBJ databases">
        <title>The Genome Sequence of Fusarium oxysporum Fo47.</title>
        <authorList>
            <consortium name="The Broad Institute Genome Sequencing Platform"/>
            <person name="Ma L.-J."/>
            <person name="Gale L.R."/>
            <person name="Schwartz D.C."/>
            <person name="Zhou S."/>
            <person name="Corby-Kistler H."/>
            <person name="Young S.K."/>
            <person name="Zeng Q."/>
            <person name="Gargeya S."/>
            <person name="Fitzgerald M."/>
            <person name="Haas B."/>
            <person name="Abouelleil A."/>
            <person name="Alvarado L."/>
            <person name="Arachchi H.M."/>
            <person name="Berlin A."/>
            <person name="Brown A."/>
            <person name="Chapman S.B."/>
            <person name="Chen Z."/>
            <person name="Dunbar C."/>
            <person name="Freedman E."/>
            <person name="Gearin G."/>
            <person name="Gellesch M."/>
            <person name="Goldberg J."/>
            <person name="Griggs A."/>
            <person name="Gujja S."/>
            <person name="Heiman D."/>
            <person name="Howarth C."/>
            <person name="Larson L."/>
            <person name="Lui A."/>
            <person name="MacDonald P.J.P."/>
            <person name="Mehta T."/>
            <person name="Montmayeur A."/>
            <person name="Murphy C."/>
            <person name="Neiman D."/>
            <person name="Pearson M."/>
            <person name="Priest M."/>
            <person name="Roberts A."/>
            <person name="Saif S."/>
            <person name="Shea T."/>
            <person name="Shenoy N."/>
            <person name="Sisk P."/>
            <person name="Stolte C."/>
            <person name="Sykes S."/>
            <person name="Wortman J."/>
            <person name="Nusbaum C."/>
            <person name="Birren B."/>
        </authorList>
    </citation>
    <scope>NUCLEOTIDE SEQUENCE [LARGE SCALE GENOMIC DNA]</scope>
    <source>
        <strain evidence="8">Fo47</strain>
    </source>
</reference>
<dbReference type="EMBL" id="JH717920">
    <property type="protein sequence ID" value="EWZ28665.1"/>
    <property type="molecule type" value="Genomic_DNA"/>
</dbReference>
<dbReference type="GO" id="GO:0008270">
    <property type="term" value="F:zinc ion binding"/>
    <property type="evidence" value="ECO:0007669"/>
    <property type="project" value="InterPro"/>
</dbReference>
<organism evidence="8">
    <name type="scientific">Fusarium oxysporum Fo47</name>
    <dbReference type="NCBI Taxonomy" id="660027"/>
    <lineage>
        <taxon>Eukaryota</taxon>
        <taxon>Fungi</taxon>
        <taxon>Dikarya</taxon>
        <taxon>Ascomycota</taxon>
        <taxon>Pezizomycotina</taxon>
        <taxon>Sordariomycetes</taxon>
        <taxon>Hypocreomycetidae</taxon>
        <taxon>Hypocreales</taxon>
        <taxon>Nectriaceae</taxon>
        <taxon>Fusarium</taxon>
        <taxon>Fusarium oxysporum species complex</taxon>
    </lineage>
</organism>
<dbReference type="InterPro" id="IPR020843">
    <property type="entry name" value="ER"/>
</dbReference>
<dbReference type="GO" id="GO:0003676">
    <property type="term" value="F:nucleic acid binding"/>
    <property type="evidence" value="ECO:0007669"/>
    <property type="project" value="InterPro"/>
</dbReference>
<feature type="domain" description="Enoyl reductase (ER)" evidence="7">
    <location>
        <begin position="170"/>
        <end position="479"/>
    </location>
</feature>
<evidence type="ECO:0000256" key="2">
    <source>
        <dbReference type="ARBA" id="ARBA00008072"/>
    </source>
</evidence>
<keyword evidence="3 6" id="KW-0479">Metal-binding</keyword>
<proteinExistence type="inferred from homology"/>
<comment type="similarity">
    <text evidence="2 6">Belongs to the zinc-containing alcohol dehydrogenase family.</text>
</comment>
<dbReference type="SMART" id="SM00829">
    <property type="entry name" value="PKS_ER"/>
    <property type="match status" value="1"/>
</dbReference>
<dbReference type="VEuPathDB" id="FungiDB:FOZG_17670"/>
<reference evidence="8" key="2">
    <citation type="submission" date="2012-06" db="EMBL/GenBank/DDBJ databases">
        <title>Annotation of the Genome Sequence of Fusarium oxysporum Fo47.</title>
        <authorList>
            <consortium name="The Broad Institute Genomics Platform"/>
            <person name="Ma L.-J."/>
            <person name="Corby-Kistler H."/>
            <person name="Broz K."/>
            <person name="Gale L.R."/>
            <person name="Jonkers W."/>
            <person name="O'Donnell K."/>
            <person name="Ploetz R."/>
            <person name="Steinberg C."/>
            <person name="Schwartz D.C."/>
            <person name="VanEtten H."/>
            <person name="Zhou S."/>
            <person name="Young S.K."/>
            <person name="Zeng Q."/>
            <person name="Gargeya S."/>
            <person name="Fitzgerald M."/>
            <person name="Abouelleil A."/>
            <person name="Alvarado L."/>
            <person name="Chapman S.B."/>
            <person name="Gainer-Dewar J."/>
            <person name="Goldberg J."/>
            <person name="Griggs A."/>
            <person name="Gujja S."/>
            <person name="Hansen M."/>
            <person name="Howarth C."/>
            <person name="Imamovic A."/>
            <person name="Ireland A."/>
            <person name="Larimer J."/>
            <person name="McCowan C."/>
            <person name="Murphy C."/>
            <person name="Pearson M."/>
            <person name="Poon T.W."/>
            <person name="Priest M."/>
            <person name="Roberts A."/>
            <person name="Saif S."/>
            <person name="Shea T."/>
            <person name="Sykes S."/>
            <person name="Wortman J."/>
            <person name="Nusbaum C."/>
            <person name="Birren B."/>
        </authorList>
    </citation>
    <scope>NUCLEOTIDE SEQUENCE</scope>
    <source>
        <strain evidence="8">Fo47</strain>
    </source>
</reference>
<protein>
    <recommendedName>
        <fullName evidence="7">Enoyl reductase (ER) domain-containing protein</fullName>
    </recommendedName>
</protein>
<dbReference type="InterPro" id="IPR029752">
    <property type="entry name" value="D-isomer_DH_CS1"/>
</dbReference>
<evidence type="ECO:0000256" key="5">
    <source>
        <dbReference type="ARBA" id="ARBA00023002"/>
    </source>
</evidence>
<accession>W9JG65</accession>
<dbReference type="InterPro" id="IPR013154">
    <property type="entry name" value="ADH-like_N"/>
</dbReference>
<dbReference type="Pfam" id="PF03184">
    <property type="entry name" value="DDE_1"/>
    <property type="match status" value="1"/>
</dbReference>
<dbReference type="PROSITE" id="PS00065">
    <property type="entry name" value="D_2_HYDROXYACID_DH_1"/>
    <property type="match status" value="1"/>
</dbReference>
<dbReference type="Pfam" id="PF08240">
    <property type="entry name" value="ADH_N"/>
    <property type="match status" value="1"/>
</dbReference>
<comment type="cofactor">
    <cofactor evidence="1 6">
        <name>Zn(2+)</name>
        <dbReference type="ChEBI" id="CHEBI:29105"/>
    </cofactor>
</comment>
<evidence type="ECO:0000256" key="1">
    <source>
        <dbReference type="ARBA" id="ARBA00001947"/>
    </source>
</evidence>
<dbReference type="Pfam" id="PF00107">
    <property type="entry name" value="ADH_zinc_N"/>
    <property type="match status" value="1"/>
</dbReference>
<dbReference type="PANTHER" id="PTHR42940">
    <property type="entry name" value="ALCOHOL DEHYDROGENASE 1-RELATED"/>
    <property type="match status" value="1"/>
</dbReference>
<dbReference type="AlphaFoldDB" id="W9JG65"/>
<dbReference type="CDD" id="cd08254">
    <property type="entry name" value="hydroxyacyl_CoA_DH"/>
    <property type="match status" value="1"/>
</dbReference>
<dbReference type="InterPro" id="IPR011032">
    <property type="entry name" value="GroES-like_sf"/>
</dbReference>
<dbReference type="SUPFAM" id="SSF51735">
    <property type="entry name" value="NAD(P)-binding Rossmann-fold domains"/>
    <property type="match status" value="1"/>
</dbReference>
<name>W9JG65_FUSOX</name>
<gene>
    <name evidence="8" type="ORF">FOZG_17670</name>
</gene>
<keyword evidence="5" id="KW-0560">Oxidoreductase</keyword>
<dbReference type="Proteomes" id="UP000030766">
    <property type="component" value="Unassembled WGS sequence"/>
</dbReference>
<evidence type="ECO:0000313" key="8">
    <source>
        <dbReference type="EMBL" id="EWZ28665.1"/>
    </source>
</evidence>
<dbReference type="PANTHER" id="PTHR42940:SF8">
    <property type="entry name" value="VACUOLAR PROTEIN SORTING-ASSOCIATED PROTEIN 11"/>
    <property type="match status" value="1"/>
</dbReference>
<dbReference type="InterPro" id="IPR036291">
    <property type="entry name" value="NAD(P)-bd_dom_sf"/>
</dbReference>
<evidence type="ECO:0000256" key="6">
    <source>
        <dbReference type="RuleBase" id="RU361277"/>
    </source>
</evidence>
<dbReference type="HOGENOM" id="CLU_026673_11_2_1"/>
<dbReference type="InterPro" id="IPR004875">
    <property type="entry name" value="DDE_SF_endonuclease_dom"/>
</dbReference>
<dbReference type="SUPFAM" id="SSF50129">
    <property type="entry name" value="GroES-like"/>
    <property type="match status" value="1"/>
</dbReference>
<dbReference type="Gene3D" id="3.40.50.720">
    <property type="entry name" value="NAD(P)-binding Rossmann-like Domain"/>
    <property type="match status" value="1"/>
</dbReference>
<evidence type="ECO:0000256" key="4">
    <source>
        <dbReference type="ARBA" id="ARBA00022833"/>
    </source>
</evidence>